<dbReference type="PANTHER" id="PTHR23309">
    <property type="entry name" value="3-HYDROXYACYL-COA DEHYROGENASE"/>
    <property type="match status" value="1"/>
</dbReference>
<evidence type="ECO:0000256" key="1">
    <source>
        <dbReference type="ARBA" id="ARBA00004275"/>
    </source>
</evidence>
<comment type="caution">
    <text evidence="17">The sequence shown here is derived from an EMBL/GenBank/DDBJ whole genome shotgun (WGS) entry which is preliminary data.</text>
</comment>
<dbReference type="FunFam" id="3.40.50.720:FF:000009">
    <property type="entry name" value="Fatty oxidation complex, alpha subunit"/>
    <property type="match status" value="1"/>
</dbReference>
<dbReference type="InterPro" id="IPR001753">
    <property type="entry name" value="Enoyl-CoA_hydra/iso"/>
</dbReference>
<proteinExistence type="inferred from homology"/>
<evidence type="ECO:0000256" key="6">
    <source>
        <dbReference type="ARBA" id="ARBA00023002"/>
    </source>
</evidence>
<feature type="domain" description="3-hydroxyacyl-CoA dehydrogenase NAD binding" evidence="16">
    <location>
        <begin position="293"/>
        <end position="469"/>
    </location>
</feature>
<dbReference type="Gene3D" id="3.90.226.10">
    <property type="entry name" value="2-enoyl-CoA Hydratase, Chain A, domain 1"/>
    <property type="match status" value="1"/>
</dbReference>
<dbReference type="PROSITE" id="PS00166">
    <property type="entry name" value="ENOYL_COA_HYDRATASE"/>
    <property type="match status" value="1"/>
</dbReference>
<keyword evidence="5" id="KW-0442">Lipid degradation</keyword>
<name>A0A2T6KR07_9RHOB</name>
<reference evidence="17 18" key="1">
    <citation type="submission" date="2018-04" db="EMBL/GenBank/DDBJ databases">
        <title>Genomic Encyclopedia of Archaeal and Bacterial Type Strains, Phase II (KMG-II): from individual species to whole genera.</title>
        <authorList>
            <person name="Goeker M."/>
        </authorList>
    </citation>
    <scope>NUCLEOTIDE SEQUENCE [LARGE SCALE GENOMIC DNA]</scope>
    <source>
        <strain evidence="17 18">DSM 29955</strain>
    </source>
</reference>
<comment type="catalytic activity">
    <reaction evidence="13">
        <text>a (3S)-3-hydroxyacyl-CoA + NAD(+) = a 3-oxoacyl-CoA + NADH + H(+)</text>
        <dbReference type="Rhea" id="RHEA:22432"/>
        <dbReference type="ChEBI" id="CHEBI:15378"/>
        <dbReference type="ChEBI" id="CHEBI:57318"/>
        <dbReference type="ChEBI" id="CHEBI:57540"/>
        <dbReference type="ChEBI" id="CHEBI:57945"/>
        <dbReference type="ChEBI" id="CHEBI:90726"/>
        <dbReference type="EC" id="1.1.1.35"/>
    </reaction>
</comment>
<dbReference type="EMBL" id="QBUD01000001">
    <property type="protein sequence ID" value="PUB18989.1"/>
    <property type="molecule type" value="Genomic_DNA"/>
</dbReference>
<dbReference type="GO" id="GO:0004300">
    <property type="term" value="F:enoyl-CoA hydratase activity"/>
    <property type="evidence" value="ECO:0007669"/>
    <property type="project" value="UniProtKB-ARBA"/>
</dbReference>
<dbReference type="InterPro" id="IPR008927">
    <property type="entry name" value="6-PGluconate_DH-like_C_sf"/>
</dbReference>
<evidence type="ECO:0000313" key="18">
    <source>
        <dbReference type="Proteomes" id="UP000244523"/>
    </source>
</evidence>
<evidence type="ECO:0000259" key="16">
    <source>
        <dbReference type="Pfam" id="PF02737"/>
    </source>
</evidence>
<comment type="similarity">
    <text evidence="14">Belongs to the enoyl-CoA hydratase/isomerase family.</text>
</comment>
<evidence type="ECO:0000259" key="15">
    <source>
        <dbReference type="Pfam" id="PF00725"/>
    </source>
</evidence>
<evidence type="ECO:0000313" key="17">
    <source>
        <dbReference type="EMBL" id="PUB18989.1"/>
    </source>
</evidence>
<protein>
    <submittedName>
        <fullName evidence="17">3-hydroxyacyl-CoA dehydrogenase</fullName>
    </submittedName>
</protein>
<dbReference type="Proteomes" id="UP000244523">
    <property type="component" value="Unassembled WGS sequence"/>
</dbReference>
<dbReference type="InterPro" id="IPR006176">
    <property type="entry name" value="3-OHacyl-CoA_DH_NAD-bd"/>
</dbReference>
<dbReference type="Pfam" id="PF00725">
    <property type="entry name" value="3HCDH"/>
    <property type="match status" value="2"/>
</dbReference>
<feature type="domain" description="3-hydroxyacyl-CoA dehydrogenase C-terminal" evidence="15">
    <location>
        <begin position="603"/>
        <end position="688"/>
    </location>
</feature>
<dbReference type="GO" id="GO:0016853">
    <property type="term" value="F:isomerase activity"/>
    <property type="evidence" value="ECO:0007669"/>
    <property type="project" value="UniProtKB-KW"/>
</dbReference>
<dbReference type="GO" id="GO:0003857">
    <property type="term" value="F:(3S)-3-hydroxyacyl-CoA dehydrogenase (NAD+) activity"/>
    <property type="evidence" value="ECO:0007669"/>
    <property type="project" value="UniProtKB-EC"/>
</dbReference>
<evidence type="ECO:0000256" key="8">
    <source>
        <dbReference type="ARBA" id="ARBA00023098"/>
    </source>
</evidence>
<organism evidence="17 18">
    <name type="scientific">Yoonia sediminilitoris</name>
    <dbReference type="NCBI Taxonomy" id="1286148"/>
    <lineage>
        <taxon>Bacteria</taxon>
        <taxon>Pseudomonadati</taxon>
        <taxon>Pseudomonadota</taxon>
        <taxon>Alphaproteobacteria</taxon>
        <taxon>Rhodobacterales</taxon>
        <taxon>Paracoccaceae</taxon>
        <taxon>Yoonia</taxon>
    </lineage>
</organism>
<dbReference type="GO" id="GO:0006635">
    <property type="term" value="P:fatty acid beta-oxidation"/>
    <property type="evidence" value="ECO:0007669"/>
    <property type="project" value="UniProtKB-UniPathway"/>
</dbReference>
<keyword evidence="6" id="KW-0560">Oxidoreductase</keyword>
<dbReference type="RefSeq" id="WP_108384678.1">
    <property type="nucleotide sequence ID" value="NZ_QBUD01000001.1"/>
</dbReference>
<evidence type="ECO:0000256" key="13">
    <source>
        <dbReference type="ARBA" id="ARBA00049556"/>
    </source>
</evidence>
<keyword evidence="12" id="KW-0511">Multifunctional enzyme</keyword>
<dbReference type="Gene3D" id="1.10.1040.50">
    <property type="match status" value="1"/>
</dbReference>
<dbReference type="InterPro" id="IPR018376">
    <property type="entry name" value="Enoyl-CoA_hyd/isom_CS"/>
</dbReference>
<keyword evidence="7" id="KW-0520">NAD</keyword>
<evidence type="ECO:0000256" key="5">
    <source>
        <dbReference type="ARBA" id="ARBA00022963"/>
    </source>
</evidence>
<dbReference type="GO" id="GO:0070403">
    <property type="term" value="F:NAD+ binding"/>
    <property type="evidence" value="ECO:0007669"/>
    <property type="project" value="InterPro"/>
</dbReference>
<evidence type="ECO:0000256" key="12">
    <source>
        <dbReference type="ARBA" id="ARBA00023268"/>
    </source>
</evidence>
<dbReference type="Pfam" id="PF02737">
    <property type="entry name" value="3HCDH_N"/>
    <property type="match status" value="1"/>
</dbReference>
<gene>
    <name evidence="17" type="ORF">C8N45_101580</name>
</gene>
<dbReference type="AlphaFoldDB" id="A0A2T6KR07"/>
<keyword evidence="18" id="KW-1185">Reference proteome</keyword>
<dbReference type="Pfam" id="PF00378">
    <property type="entry name" value="ECH_1"/>
    <property type="match status" value="1"/>
</dbReference>
<comment type="pathway">
    <text evidence="2">Lipid metabolism; fatty acid beta-oxidation.</text>
</comment>
<dbReference type="InterPro" id="IPR006108">
    <property type="entry name" value="3HC_DH_C"/>
</dbReference>
<keyword evidence="11" id="KW-0456">Lyase</keyword>
<evidence type="ECO:0000256" key="2">
    <source>
        <dbReference type="ARBA" id="ARBA00005005"/>
    </source>
</evidence>
<dbReference type="SUPFAM" id="SSF52096">
    <property type="entry name" value="ClpP/crotonase"/>
    <property type="match status" value="1"/>
</dbReference>
<keyword evidence="8" id="KW-0443">Lipid metabolism</keyword>
<evidence type="ECO:0000256" key="3">
    <source>
        <dbReference type="ARBA" id="ARBA00008750"/>
    </source>
</evidence>
<evidence type="ECO:0000256" key="9">
    <source>
        <dbReference type="ARBA" id="ARBA00023140"/>
    </source>
</evidence>
<evidence type="ECO:0000256" key="4">
    <source>
        <dbReference type="ARBA" id="ARBA00022832"/>
    </source>
</evidence>
<dbReference type="InterPro" id="IPR029045">
    <property type="entry name" value="ClpP/crotonase-like_dom_sf"/>
</dbReference>
<keyword evidence="10" id="KW-0413">Isomerase</keyword>
<dbReference type="SUPFAM" id="SSF48179">
    <property type="entry name" value="6-phosphogluconate dehydrogenase C-terminal domain-like"/>
    <property type="match status" value="2"/>
</dbReference>
<dbReference type="OrthoDB" id="9771883at2"/>
<evidence type="ECO:0000256" key="10">
    <source>
        <dbReference type="ARBA" id="ARBA00023235"/>
    </source>
</evidence>
<keyword evidence="4" id="KW-0276">Fatty acid metabolism</keyword>
<dbReference type="Gene3D" id="3.40.50.720">
    <property type="entry name" value="NAD(P)-binding Rossmann-like Domain"/>
    <property type="match status" value="1"/>
</dbReference>
<dbReference type="FunFam" id="1.10.1040.50:FF:000006">
    <property type="entry name" value="Peroxisomal bifunctional enzyme"/>
    <property type="match status" value="1"/>
</dbReference>
<dbReference type="SUPFAM" id="SSF51735">
    <property type="entry name" value="NAD(P)-binding Rossmann-fold domains"/>
    <property type="match status" value="1"/>
</dbReference>
<dbReference type="CDD" id="cd06558">
    <property type="entry name" value="crotonase-like"/>
    <property type="match status" value="1"/>
</dbReference>
<feature type="domain" description="3-hydroxyacyl-CoA dehydrogenase C-terminal" evidence="15">
    <location>
        <begin position="474"/>
        <end position="567"/>
    </location>
</feature>
<accession>A0A2T6KR07</accession>
<keyword evidence="9" id="KW-0576">Peroxisome</keyword>
<dbReference type="InterPro" id="IPR036291">
    <property type="entry name" value="NAD(P)-bd_dom_sf"/>
</dbReference>
<dbReference type="UniPathway" id="UPA00659"/>
<comment type="similarity">
    <text evidence="3">In the N-terminal section; belongs to the enoyl-CoA hydratase/isomerase family.</text>
</comment>
<evidence type="ECO:0000256" key="11">
    <source>
        <dbReference type="ARBA" id="ARBA00023239"/>
    </source>
</evidence>
<comment type="subcellular location">
    <subcellularLocation>
        <location evidence="1">Peroxisome</location>
    </subcellularLocation>
</comment>
<evidence type="ECO:0000256" key="7">
    <source>
        <dbReference type="ARBA" id="ARBA00023027"/>
    </source>
</evidence>
<sequence length="696" mass="73918">MASVTYEIVQNVATITVDNAPVNALSHAVRQGLSDAFARFENDPDARVAVVVGAGRLFLGGADISEFGKPSQPPILPDVINQIEACSKPVVAGIHGAALGGGLEVALGAHYRIARAGTKLGLPEVKLGLLPGAGGTQRLPRLVGLDPAIDMITSGAPVLADRARDIGLIDRVDTGNDICAAAQAYAQELLQTGAPVRPVSGLGVQQADELLADRRAKLAKTARGEVAALVALDAVDAATKLPFAEGLAEERRLFLYLIDTPQRAGMIHAFFAERAVAKLPEIKGVAPRGFARIGVIGGGTMGAGIATSAVLNNMRVTLVERDKDAADRAHATITRNLGSAMKRGKLDQAGYDRILNDNLRTVVGYGALSDADLVIEAVFEDMAVKKEVFAELDRVLPQGAILATNTSYLDVNEIAGATSRPADVIGLHFFSPAHIMKLLEVVVADKTAPDVTATAFALAKTLGKAAVRAGVCDGFIGNRILSHYRAAADHMVLDGASPYQIDKALTDFGFAMGPYQVSDLAGLDIGYATRQRKLATAHPRDRAPTFADALFHAGRLGQKTGRGYYIYDSDSPKGRSDPELEAIVTQARSDAGITPRRFSDDEIVHRYMAAMVNEGARVVTEGIAQRPSDVDVVFLYGYGFPRWRGGPMKYADMQGLDVILADIQGFAKDDNHFWTPAPLLTQLVAEGRNFDSLNKA</sequence>
<evidence type="ECO:0000256" key="14">
    <source>
        <dbReference type="RuleBase" id="RU003707"/>
    </source>
</evidence>